<dbReference type="AlphaFoldDB" id="A0AAD1TE91"/>
<dbReference type="PANTHER" id="PTHR10367">
    <property type="entry name" value="MRNA-CAPPING ENZYME"/>
    <property type="match status" value="1"/>
</dbReference>
<evidence type="ECO:0000256" key="5">
    <source>
        <dbReference type="ARBA" id="ARBA00022912"/>
    </source>
</evidence>
<dbReference type="GO" id="GO:0005634">
    <property type="term" value="C:nucleus"/>
    <property type="evidence" value="ECO:0007669"/>
    <property type="project" value="UniProtKB-SubCell"/>
</dbReference>
<evidence type="ECO:0000256" key="12">
    <source>
        <dbReference type="SAM" id="MobiDB-lite"/>
    </source>
</evidence>
<keyword evidence="4" id="KW-0694">RNA-binding</keyword>
<comment type="subcellular location">
    <subcellularLocation>
        <location evidence="1">Nucleus</location>
    </subcellularLocation>
</comment>
<keyword evidence="3" id="KW-0378">Hydrolase</keyword>
<evidence type="ECO:0000256" key="10">
    <source>
        <dbReference type="ARBA" id="ARBA00076572"/>
    </source>
</evidence>
<evidence type="ECO:0000256" key="6">
    <source>
        <dbReference type="ARBA" id="ARBA00023242"/>
    </source>
</evidence>
<evidence type="ECO:0000256" key="7">
    <source>
        <dbReference type="ARBA" id="ARBA00054725"/>
    </source>
</evidence>
<comment type="function">
    <text evidence="7">Possesses RNA 5'-triphosphatase and diphosphatase activities, but displays a poor protein-tyrosine phosphatase activity. In addition, has phosphatase activity with ATP, ADP and O-methylfluorescein phosphate (in vitro). Binds to RNA. May participate in nuclear mRNA metabolism.</text>
</comment>
<organism evidence="14 15">
    <name type="scientific">Pelobates cultripes</name>
    <name type="common">Western spadefoot toad</name>
    <dbReference type="NCBI Taxonomy" id="61616"/>
    <lineage>
        <taxon>Eukaryota</taxon>
        <taxon>Metazoa</taxon>
        <taxon>Chordata</taxon>
        <taxon>Craniata</taxon>
        <taxon>Vertebrata</taxon>
        <taxon>Euteleostomi</taxon>
        <taxon>Amphibia</taxon>
        <taxon>Batrachia</taxon>
        <taxon>Anura</taxon>
        <taxon>Pelobatoidea</taxon>
        <taxon>Pelobatidae</taxon>
        <taxon>Pelobates</taxon>
    </lineage>
</organism>
<dbReference type="PROSITE" id="PS50056">
    <property type="entry name" value="TYR_PHOSPHATASE_2"/>
    <property type="match status" value="1"/>
</dbReference>
<dbReference type="InterPro" id="IPR000387">
    <property type="entry name" value="Tyr_Pase_dom"/>
</dbReference>
<feature type="region of interest" description="Disordered" evidence="12">
    <location>
        <begin position="724"/>
        <end position="769"/>
    </location>
</feature>
<dbReference type="Proteomes" id="UP001295444">
    <property type="component" value="Chromosome 11"/>
</dbReference>
<proteinExistence type="inferred from homology"/>
<dbReference type="InterPro" id="IPR016130">
    <property type="entry name" value="Tyr_Pase_AS"/>
</dbReference>
<dbReference type="InterPro" id="IPR020422">
    <property type="entry name" value="TYR_PHOSPHATASE_DUAL_dom"/>
</dbReference>
<dbReference type="PANTHER" id="PTHR10367:SF29">
    <property type="entry name" value="DUAL SPECIFICITY PHOSPHATASE 11 (RNA_RNP COMPLEX 1-INTERACTING), GENE 2 ISOFORM X1"/>
    <property type="match status" value="1"/>
</dbReference>
<evidence type="ECO:0000256" key="2">
    <source>
        <dbReference type="ARBA" id="ARBA00008601"/>
    </source>
</evidence>
<dbReference type="SUPFAM" id="SSF52799">
    <property type="entry name" value="(Phosphotyrosine protein) phosphatases II"/>
    <property type="match status" value="1"/>
</dbReference>
<keyword evidence="15" id="KW-1185">Reference proteome</keyword>
<protein>
    <recommendedName>
        <fullName evidence="9">RNA/RNP complex-1-interacting phosphatase</fullName>
    </recommendedName>
    <alternativeName>
        <fullName evidence="10">Dual specificity protein phosphatase 11</fullName>
    </alternativeName>
    <alternativeName>
        <fullName evidence="11">Phosphatase that interacts with RNA/RNP complex 1</fullName>
    </alternativeName>
</protein>
<dbReference type="GO" id="GO:0004721">
    <property type="term" value="F:phosphoprotein phosphatase activity"/>
    <property type="evidence" value="ECO:0007669"/>
    <property type="project" value="UniProtKB-KW"/>
</dbReference>
<name>A0AAD1TE91_PELCU</name>
<dbReference type="Gene3D" id="3.90.190.10">
    <property type="entry name" value="Protein tyrosine phosphatase superfamily"/>
    <property type="match status" value="1"/>
</dbReference>
<evidence type="ECO:0000256" key="4">
    <source>
        <dbReference type="ARBA" id="ARBA00022884"/>
    </source>
</evidence>
<dbReference type="FunFam" id="3.90.190.10:FF:000064">
    <property type="entry name" value="RNA/RNP complex-1-interacting phosphatase homolog"/>
    <property type="match status" value="1"/>
</dbReference>
<feature type="domain" description="Tyrosine specific protein phosphatases" evidence="13">
    <location>
        <begin position="104"/>
        <end position="167"/>
    </location>
</feature>
<dbReference type="CDD" id="cd17665">
    <property type="entry name" value="DSP_DUSP11"/>
    <property type="match status" value="1"/>
</dbReference>
<dbReference type="PROSITE" id="PS00383">
    <property type="entry name" value="TYR_PHOSPHATASE_1"/>
    <property type="match status" value="1"/>
</dbReference>
<accession>A0AAD1TE91</accession>
<evidence type="ECO:0000256" key="8">
    <source>
        <dbReference type="ARBA" id="ARBA00065987"/>
    </source>
</evidence>
<reference evidence="14" key="1">
    <citation type="submission" date="2022-03" db="EMBL/GenBank/DDBJ databases">
        <authorList>
            <person name="Alioto T."/>
            <person name="Alioto T."/>
            <person name="Gomez Garrido J."/>
        </authorList>
    </citation>
    <scope>NUCLEOTIDE SEQUENCE</scope>
</reference>
<dbReference type="InterPro" id="IPR051029">
    <property type="entry name" value="mRNA_Capping_Enz/RNA_Phosphat"/>
</dbReference>
<dbReference type="InterPro" id="IPR029021">
    <property type="entry name" value="Prot-tyrosine_phosphatase-like"/>
</dbReference>
<dbReference type="Pfam" id="PF00782">
    <property type="entry name" value="DSPc"/>
    <property type="match status" value="1"/>
</dbReference>
<keyword evidence="5" id="KW-0904">Protein phosphatase</keyword>
<dbReference type="GO" id="GO:0004651">
    <property type="term" value="F:polynucleotide 5'-phosphatase activity"/>
    <property type="evidence" value="ECO:0007669"/>
    <property type="project" value="TreeGrafter"/>
</dbReference>
<dbReference type="SMART" id="SM00195">
    <property type="entry name" value="DSPc"/>
    <property type="match status" value="1"/>
</dbReference>
<gene>
    <name evidence="14" type="ORF">PECUL_23A008212</name>
</gene>
<evidence type="ECO:0000313" key="15">
    <source>
        <dbReference type="Proteomes" id="UP001295444"/>
    </source>
</evidence>
<evidence type="ECO:0000256" key="3">
    <source>
        <dbReference type="ARBA" id="ARBA00022801"/>
    </source>
</evidence>
<comment type="similarity">
    <text evidence="2">Belongs to the protein-tyrosine phosphatase family. Non-receptor class dual specificity subfamily.</text>
</comment>
<evidence type="ECO:0000259" key="13">
    <source>
        <dbReference type="PROSITE" id="PS50056"/>
    </source>
</evidence>
<dbReference type="EMBL" id="OW240922">
    <property type="protein sequence ID" value="CAH2322393.1"/>
    <property type="molecule type" value="Genomic_DNA"/>
</dbReference>
<dbReference type="Gene3D" id="1.20.5.340">
    <property type="match status" value="1"/>
</dbReference>
<sequence>MVKKNSIPERWRTLSSVGQRIPGSRFIAFKVPLKGITNQRVTKNQKFTPKDLLNEVRVQNQELGLIIDLTNTERYYTIKDLPKSVQYVKMHTAGLKIPDDSTIHQFKRIVRRFIWNNTENDKLIGVHCTTGINRTGYLICRYLIDVDGWDPETAISTFSQCRGHPIEGNVYLDDLVKGATRSNLGIDQPPTDDIIGPLRKEREDQAVEEEESFKLTYSFLDRNHPYSEDRRKAVEAFLEARRRTERQKVAWKMAAEKQLKEDFGDFDARNEMQDFDARNEMKELRQVPITMRARSPDYRDIDFLNAMSGPRERPFPPHEEIDDHEFPVPFEHRERFFHGSMLDEEMMHPEEYRRMQFEKRREMRGPHPMEFEAEMFMEDHDCYDIGPREMPRPAHGRQPDMSRESLGYDDIRQRGRFGKHPGLHMYPEEEDFENGPGGPMPRPYPGPFRHGGPNLDNDDIDEMEARHRFERNQALKSQAIMEMEERHPFDDHGFHPREAAHMPGPMRGRPMDGPVNERMRPMGEGMRPMGEGMRPMGEGMHPMDERMPPMSDGMRPIGERMHPMAKRMHHMDEQMLPMEERMHPMAKRMHPMDEQMHPMGKRIRPMEERMHPMDERMRHMDERMHPMDERMRPMDERMHPMDEQMHPMGKRIRPMDERIGPVSEVMLPKDARLSMNKPNVIPGPMRNDPMNERMPRLAEGRKTMPPEELMQGVKRFAPYPSQMKAMQPNKERPGPLPTTSINYNYGMPSSNQNKQSYPSQAYPPAKLYN</sequence>
<evidence type="ECO:0000313" key="14">
    <source>
        <dbReference type="EMBL" id="CAH2322393.1"/>
    </source>
</evidence>
<feature type="compositionally biased region" description="Polar residues" evidence="12">
    <location>
        <begin position="737"/>
        <end position="759"/>
    </location>
</feature>
<evidence type="ECO:0000256" key="11">
    <source>
        <dbReference type="ARBA" id="ARBA00080235"/>
    </source>
</evidence>
<dbReference type="GO" id="GO:0003723">
    <property type="term" value="F:RNA binding"/>
    <property type="evidence" value="ECO:0007669"/>
    <property type="project" value="UniProtKB-KW"/>
</dbReference>
<keyword evidence="6" id="KW-0539">Nucleus</keyword>
<dbReference type="InterPro" id="IPR000340">
    <property type="entry name" value="Dual-sp_phosphatase_cat-dom"/>
</dbReference>
<comment type="subunit">
    <text evidence="8">Monomer. May interact with SFRS7 and SFRS9/SRP30C.</text>
</comment>
<evidence type="ECO:0000256" key="9">
    <source>
        <dbReference type="ARBA" id="ARBA00068666"/>
    </source>
</evidence>
<evidence type="ECO:0000256" key="1">
    <source>
        <dbReference type="ARBA" id="ARBA00004123"/>
    </source>
</evidence>